<accession>A0ABX2H6U8</accession>
<organism evidence="2 3">
    <name type="scientific">Blautia faecis</name>
    <dbReference type="NCBI Taxonomy" id="871665"/>
    <lineage>
        <taxon>Bacteria</taxon>
        <taxon>Bacillati</taxon>
        <taxon>Bacillota</taxon>
        <taxon>Clostridia</taxon>
        <taxon>Lachnospirales</taxon>
        <taxon>Lachnospiraceae</taxon>
        <taxon>Blautia</taxon>
    </lineage>
</organism>
<evidence type="ECO:0000313" key="2">
    <source>
        <dbReference type="EMBL" id="NSG85552.1"/>
    </source>
</evidence>
<gene>
    <name evidence="2" type="ORF">G5B17_08910</name>
</gene>
<feature type="signal peptide" evidence="1">
    <location>
        <begin position="1"/>
        <end position="27"/>
    </location>
</feature>
<evidence type="ECO:0000313" key="3">
    <source>
        <dbReference type="Proteomes" id="UP001644719"/>
    </source>
</evidence>
<proteinExistence type="predicted"/>
<dbReference type="EMBL" id="JAAITS010000021">
    <property type="protein sequence ID" value="NSG85552.1"/>
    <property type="molecule type" value="Genomic_DNA"/>
</dbReference>
<reference evidence="2 3" key="1">
    <citation type="journal article" date="2020" name="Cell Host Microbe">
        <title>Functional and Genomic Variation between Human-Derived Isolates of Lachnospiraceae Reveals Inter- and Intra-Species Diversity.</title>
        <authorList>
            <person name="Sorbara M.T."/>
            <person name="Littmann E.R."/>
            <person name="Fontana E."/>
            <person name="Moody T.U."/>
            <person name="Kohout C.E."/>
            <person name="Gjonbalaj M."/>
            <person name="Eaton V."/>
            <person name="Seok R."/>
            <person name="Leiner I.M."/>
            <person name="Pamer E.G."/>
        </authorList>
    </citation>
    <scope>NUCLEOTIDE SEQUENCE [LARGE SCALE GENOMIC DNA]</scope>
    <source>
        <strain evidence="2 3">MSK.17.74</strain>
    </source>
</reference>
<dbReference type="RefSeq" id="WP_173715495.1">
    <property type="nucleotide sequence ID" value="NZ_JAAINN010000001.1"/>
</dbReference>
<keyword evidence="1" id="KW-0732">Signal</keyword>
<feature type="chain" id="PRO_5045657841" description="Carbohydrate ABC transporter substrate-binding protein" evidence="1">
    <location>
        <begin position="28"/>
        <end position="450"/>
    </location>
</feature>
<dbReference type="Gene3D" id="3.40.190.10">
    <property type="entry name" value="Periplasmic binding protein-like II"/>
    <property type="match status" value="1"/>
</dbReference>
<dbReference type="SUPFAM" id="SSF53850">
    <property type="entry name" value="Periplasmic binding protein-like II"/>
    <property type="match status" value="1"/>
</dbReference>
<name>A0ABX2H6U8_9FIRM</name>
<keyword evidence="3" id="KW-1185">Reference proteome</keyword>
<evidence type="ECO:0000256" key="1">
    <source>
        <dbReference type="SAM" id="SignalP"/>
    </source>
</evidence>
<sequence length="450" mass="49230">MKKKMVSVLLTASMLAGMTLCAVPVMAEDAETPENEVTGDASADDSFVVWGWNDDIKKILDGPFKEAYPDDYERIVFVNTGGSDYYQSKLDPVLDDPSNELYPDMMGLEVDYVQKYVNSDWVQSVADLGITADDYANSYQYNLDLGSDVDGNVRALFWQATPGCYAVRADLAEKYLGTTDPAALAEKFKDLDTIVATAKEVNDASGGKCKLFSGYDEIKRSLTGSRTQGFYDENDKITIDDNIKTYMETAKTLYDEDLTFNTDQWSADWSANMSGDGVDSNAALAYMGCPWFVYWSLSDAWKGNTILVPTQTKCYWGGTGLAATTDCADTELAAKIMKFFTCDEDGMVAINALNSDYVNNTAAVSKIIEAGTSADGNGYLYPDAGQNFMEFFLPLADGLDASMVTAEDQQILSLMDTQTKAYATGEKDLDTALADLTASIHDTFSYLSAE</sequence>
<evidence type="ECO:0008006" key="4">
    <source>
        <dbReference type="Google" id="ProtNLM"/>
    </source>
</evidence>
<comment type="caution">
    <text evidence="2">The sequence shown here is derived from an EMBL/GenBank/DDBJ whole genome shotgun (WGS) entry which is preliminary data.</text>
</comment>
<dbReference type="Proteomes" id="UP001644719">
    <property type="component" value="Unassembled WGS sequence"/>
</dbReference>
<protein>
    <recommendedName>
        <fullName evidence="4">Carbohydrate ABC transporter substrate-binding protein</fullName>
    </recommendedName>
</protein>